<evidence type="ECO:0000313" key="5">
    <source>
        <dbReference type="EMBL" id="ACX73511.1"/>
    </source>
</evidence>
<evidence type="ECO:0000256" key="1">
    <source>
        <dbReference type="ARBA" id="ARBA00022723"/>
    </source>
</evidence>
<keyword evidence="1 4" id="KW-0479">Metal-binding</keyword>
<keyword evidence="2 4" id="KW-0378">Hydrolase</keyword>
<dbReference type="HAMAP" id="MF_00562">
    <property type="entry name" value="Deacylase_DtdA"/>
    <property type="match status" value="1"/>
</dbReference>
<protein>
    <recommendedName>
        <fullName evidence="4">D-aminoacyl-tRNA deacylase</fullName>
        <ecNumber evidence="4">3.1.1.96</ecNumber>
    </recommendedName>
</protein>
<dbReference type="AlphaFoldDB" id="C9RDY2"/>
<dbReference type="GO" id="GO:0106026">
    <property type="term" value="F:Gly-tRNA(Ala) deacylase activity"/>
    <property type="evidence" value="ECO:0007669"/>
    <property type="project" value="RHEA"/>
</dbReference>
<dbReference type="GO" id="GO:0051499">
    <property type="term" value="F:D-aminoacyl-tRNA deacylase activity"/>
    <property type="evidence" value="ECO:0007669"/>
    <property type="project" value="UniProtKB-UniRule"/>
</dbReference>
<sequence>MKFLLIASNRDPASKNIAKCIREEFGVDVFEVEKELLSITSDDLETAHYYIFLSKHRSKAGKPSLTVHTPGNLTENNEFGGNPKEVCPSDAILNTLLLKNIYNTYVEFHKLGKIGNFDVSFEVVHHSPTDLKAPTVFVEIGSTEKEWRLKEAGEVIAKSVLDTIEMIKSKNYDKKIKAVGFGGGHYAPKFTKLALSGDYYFSYLIPKYCSVDEDVLTQLFEKTDVDIALIDWKGCKGEDKKRYVKFFEKEGIKWEKI</sequence>
<dbReference type="HOGENOM" id="CLU_056464_1_0_2"/>
<gene>
    <name evidence="4" type="primary">dtdA</name>
    <name evidence="5" type="ordered locus">Metvu_1658</name>
</gene>
<dbReference type="GO" id="GO:0008270">
    <property type="term" value="F:zinc ion binding"/>
    <property type="evidence" value="ECO:0007669"/>
    <property type="project" value="UniProtKB-UniRule"/>
</dbReference>
<proteinExistence type="inferred from homology"/>
<comment type="catalytic activity">
    <reaction evidence="4">
        <text>glycyl-tRNA(Ala) + H2O = tRNA(Ala) + glycine + H(+)</text>
        <dbReference type="Rhea" id="RHEA:53744"/>
        <dbReference type="Rhea" id="RHEA-COMP:9657"/>
        <dbReference type="Rhea" id="RHEA-COMP:13640"/>
        <dbReference type="ChEBI" id="CHEBI:15377"/>
        <dbReference type="ChEBI" id="CHEBI:15378"/>
        <dbReference type="ChEBI" id="CHEBI:57305"/>
        <dbReference type="ChEBI" id="CHEBI:78442"/>
        <dbReference type="ChEBI" id="CHEBI:78522"/>
        <dbReference type="EC" id="3.1.1.96"/>
    </reaction>
</comment>
<dbReference type="Pfam" id="PF04414">
    <property type="entry name" value="tRNA_deacylase"/>
    <property type="match status" value="1"/>
</dbReference>
<name>C9RDY2_METVM</name>
<dbReference type="GO" id="GO:0019478">
    <property type="term" value="P:D-amino acid catabolic process"/>
    <property type="evidence" value="ECO:0007669"/>
    <property type="project" value="UniProtKB-UniRule"/>
</dbReference>
<dbReference type="Gene3D" id="3.40.630.50">
    <property type="entry name" value="AF0625-like"/>
    <property type="match status" value="1"/>
</dbReference>
<organism evidence="5 6">
    <name type="scientific">Methanocaldococcus vulcanius (strain ATCC 700851 / DSM 12094 / M7)</name>
    <name type="common">Methanococcus vulcanius</name>
    <dbReference type="NCBI Taxonomy" id="579137"/>
    <lineage>
        <taxon>Archaea</taxon>
        <taxon>Methanobacteriati</taxon>
        <taxon>Methanobacteriota</taxon>
        <taxon>Methanomada group</taxon>
        <taxon>Methanococci</taxon>
        <taxon>Methanococcales</taxon>
        <taxon>Methanocaldococcaceae</taxon>
        <taxon>Methanocaldococcus</taxon>
    </lineage>
</organism>
<comment type="cofactor">
    <cofactor evidence="4">
        <name>Zn(2+)</name>
        <dbReference type="ChEBI" id="CHEBI:29105"/>
    </cofactor>
    <text evidence="4">Binds 2 Zn(2+) ions per subunit.</text>
</comment>
<comment type="subunit">
    <text evidence="4">Monomer.</text>
</comment>
<dbReference type="KEGG" id="mvu:Metvu_1658"/>
<evidence type="ECO:0000256" key="4">
    <source>
        <dbReference type="HAMAP-Rule" id="MF_00562"/>
    </source>
</evidence>
<dbReference type="Gene3D" id="3.40.50.10700">
    <property type="entry name" value="AF0625-like"/>
    <property type="match status" value="1"/>
</dbReference>
<evidence type="ECO:0000256" key="3">
    <source>
        <dbReference type="ARBA" id="ARBA00022833"/>
    </source>
</evidence>
<keyword evidence="3 4" id="KW-0862">Zinc</keyword>
<dbReference type="NCBIfam" id="NF003071">
    <property type="entry name" value="PRK03995.1-3"/>
    <property type="match status" value="1"/>
</dbReference>
<keyword evidence="6" id="KW-1185">Reference proteome</keyword>
<evidence type="ECO:0000313" key="6">
    <source>
        <dbReference type="Proteomes" id="UP000002063"/>
    </source>
</evidence>
<dbReference type="RefSeq" id="WP_015733730.1">
    <property type="nucleotide sequence ID" value="NC_013407.1"/>
</dbReference>
<dbReference type="STRING" id="579137.Metvu_1658"/>
<comment type="function">
    <text evidence="4">D-aminoacyl-tRNA deacylase with broad substrate specificity. By recycling D-aminoacyl-tRNA to D-amino acids and free tRNA molecules, this enzyme counteracts the toxicity associated with the formation of D-aminoacyl-tRNA entities in vivo.</text>
</comment>
<comment type="catalytic activity">
    <reaction evidence="4">
        <text>a D-aminoacyl-tRNA + H2O = a tRNA + a D-alpha-amino acid + H(+)</text>
        <dbReference type="Rhea" id="RHEA:13953"/>
        <dbReference type="Rhea" id="RHEA-COMP:10123"/>
        <dbReference type="Rhea" id="RHEA-COMP:10124"/>
        <dbReference type="ChEBI" id="CHEBI:15377"/>
        <dbReference type="ChEBI" id="CHEBI:15378"/>
        <dbReference type="ChEBI" id="CHEBI:59871"/>
        <dbReference type="ChEBI" id="CHEBI:78442"/>
        <dbReference type="ChEBI" id="CHEBI:79333"/>
        <dbReference type="EC" id="3.1.1.96"/>
    </reaction>
</comment>
<dbReference type="PIRSF" id="PIRSF016210">
    <property type="entry name" value="UCP016210"/>
    <property type="match status" value="1"/>
</dbReference>
<dbReference type="Proteomes" id="UP000002063">
    <property type="component" value="Chromosome"/>
</dbReference>
<evidence type="ECO:0000256" key="2">
    <source>
        <dbReference type="ARBA" id="ARBA00022801"/>
    </source>
</evidence>
<dbReference type="SUPFAM" id="SSF142535">
    <property type="entry name" value="AF0625-like"/>
    <property type="match status" value="1"/>
</dbReference>
<dbReference type="PANTHER" id="PTHR34667:SF1">
    <property type="entry name" value="D-AMINOACYL-TRNA DEACYLASE"/>
    <property type="match status" value="1"/>
</dbReference>
<reference evidence="5" key="1">
    <citation type="submission" date="2009-10" db="EMBL/GenBank/DDBJ databases">
        <title>Complete sequence of chromosome of Methanocaldococcus vulcanius M7.</title>
        <authorList>
            <consortium name="US DOE Joint Genome Institute"/>
            <person name="Lucas S."/>
            <person name="Copeland A."/>
            <person name="Lapidus A."/>
            <person name="Glavina del Rio T."/>
            <person name="Dalin E."/>
            <person name="Tice H."/>
            <person name="Bruce D."/>
            <person name="Goodwin L."/>
            <person name="Pitluck S."/>
            <person name="Lcollab F.I."/>
            <person name="Brettin T."/>
            <person name="Detter J.C."/>
            <person name="Han C."/>
            <person name="Tapia R."/>
            <person name="Kuske C.R."/>
            <person name="Schmutz J."/>
            <person name="Larimer F."/>
            <person name="Land M."/>
            <person name="Hauser L."/>
            <person name="Kyrpides N."/>
            <person name="Ovchinikova G."/>
            <person name="Sieprawska-Lupa M."/>
            <person name="Whitman W.B."/>
            <person name="Woyke T."/>
        </authorList>
    </citation>
    <scope>NUCLEOTIDE SEQUENCE [LARGE SCALE GENOMIC DNA]</scope>
    <source>
        <strain evidence="5">M7</strain>
    </source>
</reference>
<dbReference type="GeneID" id="8514018"/>
<dbReference type="EC" id="3.1.1.96" evidence="4"/>
<dbReference type="OrthoDB" id="9863at2157"/>
<dbReference type="InterPro" id="IPR018033">
    <property type="entry name" value="Deacylase_DtdA_archaea"/>
</dbReference>
<accession>C9RDY2</accession>
<dbReference type="EMBL" id="CP001787">
    <property type="protein sequence ID" value="ACX73511.1"/>
    <property type="molecule type" value="Genomic_DNA"/>
</dbReference>
<dbReference type="InterPro" id="IPR007508">
    <property type="entry name" value="DtdA"/>
</dbReference>
<dbReference type="eggNOG" id="arCOG01616">
    <property type="taxonomic scope" value="Archaea"/>
</dbReference>
<comment type="similarity">
    <text evidence="4">Belongs to the DtdA deacylase family.</text>
</comment>
<dbReference type="PANTHER" id="PTHR34667">
    <property type="entry name" value="D-AMINOACYL-TRNA DEACYLASE"/>
    <property type="match status" value="1"/>
</dbReference>